<name>A0AAD0U737_9BURK</name>
<gene>
    <name evidence="2" type="ORF">RC54_06840</name>
</gene>
<dbReference type="SUPFAM" id="SSF52980">
    <property type="entry name" value="Restriction endonuclease-like"/>
    <property type="match status" value="1"/>
</dbReference>
<dbReference type="Proteomes" id="UP000269199">
    <property type="component" value="Chromosome"/>
</dbReference>
<dbReference type="InterPro" id="IPR007560">
    <property type="entry name" value="Restrct_endonuc_IV_Mrr"/>
</dbReference>
<reference evidence="2 3" key="1">
    <citation type="submission" date="2017-11" db="EMBL/GenBank/DDBJ databases">
        <title>Complete genome sequence of Herbaspirillum rubrisubalbicans DSM 11543.</title>
        <authorList>
            <person name="Chen M."/>
            <person name="An Q."/>
        </authorList>
    </citation>
    <scope>NUCLEOTIDE SEQUENCE [LARGE SCALE GENOMIC DNA]</scope>
    <source>
        <strain evidence="2 3">DSM 11543</strain>
    </source>
</reference>
<dbReference type="AlphaFoldDB" id="A0AAD0U737"/>
<sequence>MKPGSSLEKDVQRVYTFLLNMRDEGVVVGNPVFMTGKSGEQHEIDVYYEFTKAGIRHRVAIECKDWATPVSKGQIQEFESKLRDIGNITGVVVSRNGYQSGAEGFAKYNDILPLRFDDLPSFNKLLAERLKTVALPDEDYPGEPFWIIMETRDGKVTGSHYGTAFPGFKERLIPLTFSRQHAERIFRDANLNPNQWAIRGLPRFALRAFLITLELYEKRMNAGAIICFLPPGATPNAQIVGIRAFREDLIRDYYGEPIPSIEDAVNR</sequence>
<dbReference type="EMBL" id="CP024996">
    <property type="protein sequence ID" value="AYR23561.1"/>
    <property type="molecule type" value="Genomic_DNA"/>
</dbReference>
<dbReference type="GO" id="GO:0003677">
    <property type="term" value="F:DNA binding"/>
    <property type="evidence" value="ECO:0007669"/>
    <property type="project" value="InterPro"/>
</dbReference>
<dbReference type="RefSeq" id="WP_061789023.1">
    <property type="nucleotide sequence ID" value="NZ_CP024996.1"/>
</dbReference>
<accession>A0AAD0U737</accession>
<dbReference type="Gene3D" id="3.40.1350.10">
    <property type="match status" value="1"/>
</dbReference>
<dbReference type="InterPro" id="IPR011856">
    <property type="entry name" value="tRNA_endonuc-like_dom_sf"/>
</dbReference>
<proteinExistence type="predicted"/>
<dbReference type="Pfam" id="PF04471">
    <property type="entry name" value="Mrr_cat"/>
    <property type="match status" value="1"/>
</dbReference>
<dbReference type="GO" id="GO:0009307">
    <property type="term" value="P:DNA restriction-modification system"/>
    <property type="evidence" value="ECO:0007669"/>
    <property type="project" value="InterPro"/>
</dbReference>
<evidence type="ECO:0000313" key="2">
    <source>
        <dbReference type="EMBL" id="AYR23561.1"/>
    </source>
</evidence>
<feature type="domain" description="Restriction endonuclease type IV Mrr" evidence="1">
    <location>
        <begin position="35"/>
        <end position="110"/>
    </location>
</feature>
<evidence type="ECO:0000313" key="3">
    <source>
        <dbReference type="Proteomes" id="UP000269199"/>
    </source>
</evidence>
<evidence type="ECO:0000259" key="1">
    <source>
        <dbReference type="Pfam" id="PF04471"/>
    </source>
</evidence>
<dbReference type="InterPro" id="IPR011335">
    <property type="entry name" value="Restrct_endonuc-II-like"/>
</dbReference>
<dbReference type="GO" id="GO:0004519">
    <property type="term" value="F:endonuclease activity"/>
    <property type="evidence" value="ECO:0007669"/>
    <property type="project" value="InterPro"/>
</dbReference>
<organism evidence="2 3">
    <name type="scientific">Herbaspirillum rubrisubalbicans</name>
    <dbReference type="NCBI Taxonomy" id="80842"/>
    <lineage>
        <taxon>Bacteria</taxon>
        <taxon>Pseudomonadati</taxon>
        <taxon>Pseudomonadota</taxon>
        <taxon>Betaproteobacteria</taxon>
        <taxon>Burkholderiales</taxon>
        <taxon>Oxalobacteraceae</taxon>
        <taxon>Herbaspirillum</taxon>
    </lineage>
</organism>
<protein>
    <recommendedName>
        <fullName evidence="1">Restriction endonuclease type IV Mrr domain-containing protein</fullName>
    </recommendedName>
</protein>